<feature type="region of interest" description="Disordered" evidence="3">
    <location>
        <begin position="33"/>
        <end position="54"/>
    </location>
</feature>
<evidence type="ECO:0000256" key="2">
    <source>
        <dbReference type="SAM" id="Coils"/>
    </source>
</evidence>
<evidence type="ECO:0000313" key="6">
    <source>
        <dbReference type="EMBL" id="KAL2270038.1"/>
    </source>
</evidence>
<evidence type="ECO:0000256" key="3">
    <source>
        <dbReference type="SAM" id="MobiDB-lite"/>
    </source>
</evidence>
<dbReference type="Gene3D" id="6.10.250.3110">
    <property type="match status" value="1"/>
</dbReference>
<gene>
    <name evidence="6" type="ORF">VTJ83DRAFT_2222</name>
</gene>
<protein>
    <recommendedName>
        <fullName evidence="8">Autophagy-related protein 6</fullName>
    </recommendedName>
</protein>
<keyword evidence="2" id="KW-0175">Coiled coil</keyword>
<reference evidence="6 7" key="1">
    <citation type="journal article" date="2024" name="Commun. Biol.">
        <title>Comparative genomic analysis of thermophilic fungi reveals convergent evolutionary adaptations and gene losses.</title>
        <authorList>
            <person name="Steindorff A.S."/>
            <person name="Aguilar-Pontes M.V."/>
            <person name="Robinson A.J."/>
            <person name="Andreopoulos B."/>
            <person name="LaButti K."/>
            <person name="Kuo A."/>
            <person name="Mondo S."/>
            <person name="Riley R."/>
            <person name="Otillar R."/>
            <person name="Haridas S."/>
            <person name="Lipzen A."/>
            <person name="Grimwood J."/>
            <person name="Schmutz J."/>
            <person name="Clum A."/>
            <person name="Reid I.D."/>
            <person name="Moisan M.C."/>
            <person name="Butler G."/>
            <person name="Nguyen T.T.M."/>
            <person name="Dewar K."/>
            <person name="Conant G."/>
            <person name="Drula E."/>
            <person name="Henrissat B."/>
            <person name="Hansel C."/>
            <person name="Singer S."/>
            <person name="Hutchinson M.I."/>
            <person name="de Vries R.P."/>
            <person name="Natvig D.O."/>
            <person name="Powell A.J."/>
            <person name="Tsang A."/>
            <person name="Grigoriev I.V."/>
        </authorList>
    </citation>
    <scope>NUCLEOTIDE SEQUENCE [LARGE SCALE GENOMIC DNA]</scope>
    <source>
        <strain evidence="6 7">ATCC 22073</strain>
    </source>
</reference>
<evidence type="ECO:0000259" key="4">
    <source>
        <dbReference type="Pfam" id="PF04111"/>
    </source>
</evidence>
<dbReference type="PANTHER" id="PTHR12768:SF4">
    <property type="entry name" value="BECLIN-1"/>
    <property type="match status" value="1"/>
</dbReference>
<feature type="region of interest" description="Disordered" evidence="3">
    <location>
        <begin position="109"/>
        <end position="148"/>
    </location>
</feature>
<dbReference type="GeneID" id="98123113"/>
<feature type="compositionally biased region" description="Low complexity" evidence="3">
    <location>
        <begin position="382"/>
        <end position="396"/>
    </location>
</feature>
<dbReference type="InterPro" id="IPR040455">
    <property type="entry name" value="Atg6_BARA"/>
</dbReference>
<feature type="region of interest" description="Disordered" evidence="3">
    <location>
        <begin position="370"/>
        <end position="405"/>
    </location>
</feature>
<dbReference type="Proteomes" id="UP001600064">
    <property type="component" value="Unassembled WGS sequence"/>
</dbReference>
<name>A0ABR4DI51_9PEZI</name>
<dbReference type="RefSeq" id="XP_070868762.1">
    <property type="nucleotide sequence ID" value="XM_071008469.1"/>
</dbReference>
<dbReference type="Pfam" id="PF04111">
    <property type="entry name" value="APG6"/>
    <property type="match status" value="1"/>
</dbReference>
<dbReference type="Gene3D" id="1.10.418.40">
    <property type="entry name" value="Autophagy protein 6/Beclin 1"/>
    <property type="match status" value="1"/>
</dbReference>
<dbReference type="Pfam" id="PF17675">
    <property type="entry name" value="APG6_N"/>
    <property type="match status" value="1"/>
</dbReference>
<evidence type="ECO:0008006" key="8">
    <source>
        <dbReference type="Google" id="ProtNLM"/>
    </source>
</evidence>
<evidence type="ECO:0000256" key="1">
    <source>
        <dbReference type="ARBA" id="ARBA00005965"/>
    </source>
</evidence>
<evidence type="ECO:0000313" key="7">
    <source>
        <dbReference type="Proteomes" id="UP001600064"/>
    </source>
</evidence>
<feature type="compositionally biased region" description="Acidic residues" evidence="3">
    <location>
        <begin position="128"/>
        <end position="140"/>
    </location>
</feature>
<sequence>MYCQKCRTPLRLDSSLEDLNPAAYDLLVATHAQQAPGNPSVPRTPPSLDPSRKATYDQAVGNASQPIFRRHAGVSRALDARGHPRDGSMSFIFLTESQIAPAASAASALYRPNQPPPGASAESAQDKDDNDNDNDNDDDAAAAAAARSHEMERVTKLFEILSARSDVDHPVCVECTDVLLEELQKKLDAAVRERDAYVAFLKDMQANAPTDEELKARDEALRKAKEAEAAARGEMAALEKEKEALDAELRALEEESRQLDAEEEAFWRDRNAFASRLADFQNERDSINARFDHDSRQLEKLQRTNVYNDTFCISHDGTFATINGLRLGRLASKPVDWPEINAAWGHALLLLVTVADRLGYRFEGYEPQPMGSTSRIVRYDQPSPASSRLAAPGSRAAPPPPPPKRHLLELYSSGDAPLGRSWIHRKFDHAMTAFLELVRQLGAHVHAQTSATGSPLSLPYVIEGDRIHGASIRLGVSPDDDWTKACKFTLTCCKFLLAHASNVNSPSQGRDGV</sequence>
<dbReference type="InterPro" id="IPR038274">
    <property type="entry name" value="Atg6/Beclin_C_sf"/>
</dbReference>
<accession>A0ABR4DI51</accession>
<feature type="coiled-coil region" evidence="2">
    <location>
        <begin position="221"/>
        <end position="265"/>
    </location>
</feature>
<dbReference type="EMBL" id="JAZGUE010000002">
    <property type="protein sequence ID" value="KAL2270038.1"/>
    <property type="molecule type" value="Genomic_DNA"/>
</dbReference>
<dbReference type="InterPro" id="IPR007243">
    <property type="entry name" value="Atg6/Beclin"/>
</dbReference>
<dbReference type="InterPro" id="IPR041691">
    <property type="entry name" value="Atg6/beclin_CC"/>
</dbReference>
<comment type="similarity">
    <text evidence="1">Belongs to the beclin family.</text>
</comment>
<proteinExistence type="inferred from homology"/>
<keyword evidence="7" id="KW-1185">Reference proteome</keyword>
<comment type="caution">
    <text evidence="6">The sequence shown here is derived from an EMBL/GenBank/DDBJ whole genome shotgun (WGS) entry which is preliminary data.</text>
</comment>
<organism evidence="6 7">
    <name type="scientific">Remersonia thermophila</name>
    <dbReference type="NCBI Taxonomy" id="72144"/>
    <lineage>
        <taxon>Eukaryota</taxon>
        <taxon>Fungi</taxon>
        <taxon>Dikarya</taxon>
        <taxon>Ascomycota</taxon>
        <taxon>Pezizomycotina</taxon>
        <taxon>Sordariomycetes</taxon>
        <taxon>Sordariomycetidae</taxon>
        <taxon>Sordariales</taxon>
        <taxon>Sordariales incertae sedis</taxon>
        <taxon>Remersonia</taxon>
    </lineage>
</organism>
<feature type="domain" description="Atg6/beclin coiled-coil" evidence="5">
    <location>
        <begin position="170"/>
        <end position="298"/>
    </location>
</feature>
<dbReference type="PANTHER" id="PTHR12768">
    <property type="entry name" value="BECLIN 1"/>
    <property type="match status" value="1"/>
</dbReference>
<evidence type="ECO:0000259" key="5">
    <source>
        <dbReference type="Pfam" id="PF17675"/>
    </source>
</evidence>
<feature type="domain" description="Atg6 BARA" evidence="4">
    <location>
        <begin position="301"/>
        <end position="502"/>
    </location>
</feature>